<feature type="chain" id="PRO_5021484522" evidence="1">
    <location>
        <begin position="20"/>
        <end position="194"/>
    </location>
</feature>
<accession>A0A4Y9T4Y2</accession>
<proteinExistence type="predicted"/>
<keyword evidence="3" id="KW-1185">Reference proteome</keyword>
<dbReference type="AlphaFoldDB" id="A0A4Y9T4Y2"/>
<dbReference type="EMBL" id="SPUM01000040">
    <property type="protein sequence ID" value="TFW33441.1"/>
    <property type="molecule type" value="Genomic_DNA"/>
</dbReference>
<evidence type="ECO:0000313" key="2">
    <source>
        <dbReference type="EMBL" id="TFW33441.1"/>
    </source>
</evidence>
<name>A0A4Y9T4Y2_9BURK</name>
<evidence type="ECO:0000256" key="1">
    <source>
        <dbReference type="SAM" id="SignalP"/>
    </source>
</evidence>
<keyword evidence="2" id="KW-0012">Acyltransferase</keyword>
<dbReference type="GO" id="GO:0016746">
    <property type="term" value="F:acyltransferase activity"/>
    <property type="evidence" value="ECO:0007669"/>
    <property type="project" value="UniProtKB-KW"/>
</dbReference>
<organism evidence="2 3">
    <name type="scientific">Massilia horti</name>
    <dbReference type="NCBI Taxonomy" id="2562153"/>
    <lineage>
        <taxon>Bacteria</taxon>
        <taxon>Pseudomonadati</taxon>
        <taxon>Pseudomonadota</taxon>
        <taxon>Betaproteobacteria</taxon>
        <taxon>Burkholderiales</taxon>
        <taxon>Oxalobacteraceae</taxon>
        <taxon>Telluria group</taxon>
        <taxon>Massilia</taxon>
    </lineage>
</organism>
<dbReference type="PROSITE" id="PS51257">
    <property type="entry name" value="PROKAR_LIPOPROTEIN"/>
    <property type="match status" value="1"/>
</dbReference>
<gene>
    <name evidence="2" type="ORF">E4O92_06775</name>
</gene>
<evidence type="ECO:0000313" key="3">
    <source>
        <dbReference type="Proteomes" id="UP000297258"/>
    </source>
</evidence>
<dbReference type="Proteomes" id="UP000297258">
    <property type="component" value="Unassembled WGS sequence"/>
</dbReference>
<feature type="signal peptide" evidence="1">
    <location>
        <begin position="1"/>
        <end position="19"/>
    </location>
</feature>
<dbReference type="OrthoDB" id="8750598at2"/>
<dbReference type="RefSeq" id="WP_135188999.1">
    <property type="nucleotide sequence ID" value="NZ_SPUM01000040.1"/>
</dbReference>
<keyword evidence="1" id="KW-0732">Signal</keyword>
<keyword evidence="2" id="KW-0808">Transferase</keyword>
<sequence>MKKTLLLCGLAFALAGCQSVPPLNFSVPNVRFSQKKIDAELKSMTVSIARTDEKTGELPAGMERMVPQLWQTSLQESLNRMAIFNDDAPRKVNLAVKILKFDVPEDGLAAMLFKTETAARYEIFDRKTGEIIYSRDFISRGELPFDMTLVGDARQREAINRAVQNNIAGFLQSLETLEIAKPVVATASNGTAGT</sequence>
<comment type="caution">
    <text evidence="2">The sequence shown here is derived from an EMBL/GenBank/DDBJ whole genome shotgun (WGS) entry which is preliminary data.</text>
</comment>
<reference evidence="2 3" key="1">
    <citation type="submission" date="2019-03" db="EMBL/GenBank/DDBJ databases">
        <title>Draft genome of Massilia hortus sp. nov., a novel bacterial species of the Oxalobacteraceae family.</title>
        <authorList>
            <person name="Peta V."/>
            <person name="Raths R."/>
            <person name="Bucking H."/>
        </authorList>
    </citation>
    <scope>NUCLEOTIDE SEQUENCE [LARGE SCALE GENOMIC DNA]</scope>
    <source>
        <strain evidence="2 3">ONC3</strain>
    </source>
</reference>
<protein>
    <submittedName>
        <fullName evidence="2">UDP-N-acetylglucosamine acyltransferase</fullName>
    </submittedName>
</protein>